<accession>A0ABT3PVF1</accession>
<protein>
    <recommendedName>
        <fullName evidence="4">MORN repeat variant</fullName>
    </recommendedName>
</protein>
<gene>
    <name evidence="2" type="ORF">LQ318_02860</name>
</gene>
<keyword evidence="1" id="KW-0732">Signal</keyword>
<dbReference type="EMBL" id="JAJNDC010000001">
    <property type="protein sequence ID" value="MCW9711835.1"/>
    <property type="molecule type" value="Genomic_DNA"/>
</dbReference>
<organism evidence="2 3">
    <name type="scientific">Fodinibius salicampi</name>
    <dbReference type="NCBI Taxonomy" id="1920655"/>
    <lineage>
        <taxon>Bacteria</taxon>
        <taxon>Pseudomonadati</taxon>
        <taxon>Balneolota</taxon>
        <taxon>Balneolia</taxon>
        <taxon>Balneolales</taxon>
        <taxon>Balneolaceae</taxon>
        <taxon>Fodinibius</taxon>
    </lineage>
</organism>
<proteinExistence type="predicted"/>
<name>A0ABT3PVF1_9BACT</name>
<evidence type="ECO:0008006" key="4">
    <source>
        <dbReference type="Google" id="ProtNLM"/>
    </source>
</evidence>
<evidence type="ECO:0000313" key="3">
    <source>
        <dbReference type="Proteomes" id="UP001207337"/>
    </source>
</evidence>
<feature type="chain" id="PRO_5046271184" description="MORN repeat variant" evidence="1">
    <location>
        <begin position="34"/>
        <end position="201"/>
    </location>
</feature>
<dbReference type="Proteomes" id="UP001207337">
    <property type="component" value="Unassembled WGS sequence"/>
</dbReference>
<feature type="signal peptide" evidence="1">
    <location>
        <begin position="1"/>
        <end position="33"/>
    </location>
</feature>
<dbReference type="RefSeq" id="WP_265787357.1">
    <property type="nucleotide sequence ID" value="NZ_BAABRS010000001.1"/>
</dbReference>
<evidence type="ECO:0000256" key="1">
    <source>
        <dbReference type="SAM" id="SignalP"/>
    </source>
</evidence>
<evidence type="ECO:0000313" key="2">
    <source>
        <dbReference type="EMBL" id="MCW9711835.1"/>
    </source>
</evidence>
<comment type="caution">
    <text evidence="2">The sequence shown here is derived from an EMBL/GenBank/DDBJ whole genome shotgun (WGS) entry which is preliminary data.</text>
</comment>
<sequence length="201" mass="23390">MMFRQYSPFRSGSKTALLWPFLALLTLTFCSQKADYSDSKTSKIYHDPELHFDGELSEELGKPLATHYTSSGEPFTGTQKVYYTENDSLHMELYFEDGLNTGSVQYKDGDTIRIKSGIYQKFPRLQEMYVNDHLVYKDVFPTESEDGMGNIRMWHNNRQLSVKVNYTGDQVYQGLMTEYDKEGNIITQERYEDGEMVEKIK</sequence>
<keyword evidence="3" id="KW-1185">Reference proteome</keyword>
<reference evidence="2 3" key="1">
    <citation type="submission" date="2021-11" db="EMBL/GenBank/DDBJ databases">
        <title>Aliifidinibius sp. nov., a new bacterium isolated from saline soil.</title>
        <authorList>
            <person name="Galisteo C."/>
            <person name="De La Haba R."/>
            <person name="Sanchez-Porro C."/>
            <person name="Ventosa A."/>
        </authorList>
    </citation>
    <scope>NUCLEOTIDE SEQUENCE [LARGE SCALE GENOMIC DNA]</scope>
    <source>
        <strain evidence="2 3">KACC 190600</strain>
    </source>
</reference>